<accession>A0A5B8URN4</accession>
<dbReference type="OrthoDB" id="9947911at2"/>
<protein>
    <submittedName>
        <fullName evidence="1">Uncharacterized protein</fullName>
    </submittedName>
</protein>
<dbReference type="AlphaFoldDB" id="A0A5B8URN4"/>
<dbReference type="Proteomes" id="UP000321479">
    <property type="component" value="Chromosome"/>
</dbReference>
<organism evidence="1 2">
    <name type="scientific">Mucilaginibacter ginsenosidivorans</name>
    <dbReference type="NCBI Taxonomy" id="398053"/>
    <lineage>
        <taxon>Bacteria</taxon>
        <taxon>Pseudomonadati</taxon>
        <taxon>Bacteroidota</taxon>
        <taxon>Sphingobacteriia</taxon>
        <taxon>Sphingobacteriales</taxon>
        <taxon>Sphingobacteriaceae</taxon>
        <taxon>Mucilaginibacter</taxon>
    </lineage>
</organism>
<dbReference type="EMBL" id="CP042436">
    <property type="protein sequence ID" value="QEC61730.1"/>
    <property type="molecule type" value="Genomic_DNA"/>
</dbReference>
<evidence type="ECO:0000313" key="2">
    <source>
        <dbReference type="Proteomes" id="UP000321479"/>
    </source>
</evidence>
<dbReference type="KEGG" id="mgin:FRZ54_03735"/>
<name>A0A5B8URN4_9SPHI</name>
<proteinExistence type="predicted"/>
<keyword evidence="2" id="KW-1185">Reference proteome</keyword>
<reference evidence="1 2" key="1">
    <citation type="journal article" date="2017" name="Curr. Microbiol.">
        <title>Mucilaginibacter ginsenosidivorans sp. nov., Isolated from Soil of Ginseng Field.</title>
        <authorList>
            <person name="Kim M.M."/>
            <person name="Siddiqi M.Z."/>
            <person name="Im W.T."/>
        </authorList>
    </citation>
    <scope>NUCLEOTIDE SEQUENCE [LARGE SCALE GENOMIC DNA]</scope>
    <source>
        <strain evidence="1 2">Gsoil 3017</strain>
    </source>
</reference>
<evidence type="ECO:0000313" key="1">
    <source>
        <dbReference type="EMBL" id="QEC61730.1"/>
    </source>
</evidence>
<dbReference type="RefSeq" id="WP_147030307.1">
    <property type="nucleotide sequence ID" value="NZ_CP042436.1"/>
</dbReference>
<gene>
    <name evidence="1" type="ORF">FRZ54_03735</name>
</gene>
<sequence length="79" mass="9046">MYTPEQIQLANEIAERLEDPAALTQFLRYAQEFPHDFLRQALNKACSTPDAQVLKSRAAIFVNSVNQYKRFGGYGHSRN</sequence>